<keyword evidence="2" id="KW-0732">Signal</keyword>
<evidence type="ECO:0000313" key="3">
    <source>
        <dbReference type="EnsemblProtists" id="EOD36215"/>
    </source>
</evidence>
<name>A0A0D3KKD0_EMIH1</name>
<organism evidence="3 4">
    <name type="scientific">Emiliania huxleyi (strain CCMP1516)</name>
    <dbReference type="NCBI Taxonomy" id="280463"/>
    <lineage>
        <taxon>Eukaryota</taxon>
        <taxon>Haptista</taxon>
        <taxon>Haptophyta</taxon>
        <taxon>Prymnesiophyceae</taxon>
        <taxon>Isochrysidales</taxon>
        <taxon>Noelaerhabdaceae</taxon>
        <taxon>Emiliania</taxon>
    </lineage>
</organism>
<dbReference type="KEGG" id="ehx:EMIHUDRAFT_460554"/>
<keyword evidence="4" id="KW-1185">Reference proteome</keyword>
<feature type="region of interest" description="Disordered" evidence="1">
    <location>
        <begin position="73"/>
        <end position="117"/>
    </location>
</feature>
<dbReference type="RefSeq" id="XP_005788644.1">
    <property type="nucleotide sequence ID" value="XM_005788587.1"/>
</dbReference>
<dbReference type="GeneID" id="17281486"/>
<proteinExistence type="predicted"/>
<reference evidence="3" key="2">
    <citation type="submission" date="2024-10" db="UniProtKB">
        <authorList>
            <consortium name="EnsemblProtists"/>
        </authorList>
    </citation>
    <scope>IDENTIFICATION</scope>
</reference>
<reference evidence="4" key="1">
    <citation type="journal article" date="2013" name="Nature">
        <title>Pan genome of the phytoplankton Emiliania underpins its global distribution.</title>
        <authorList>
            <person name="Read B.A."/>
            <person name="Kegel J."/>
            <person name="Klute M.J."/>
            <person name="Kuo A."/>
            <person name="Lefebvre S.C."/>
            <person name="Maumus F."/>
            <person name="Mayer C."/>
            <person name="Miller J."/>
            <person name="Monier A."/>
            <person name="Salamov A."/>
            <person name="Young J."/>
            <person name="Aguilar M."/>
            <person name="Claverie J.M."/>
            <person name="Frickenhaus S."/>
            <person name="Gonzalez K."/>
            <person name="Herman E.K."/>
            <person name="Lin Y.C."/>
            <person name="Napier J."/>
            <person name="Ogata H."/>
            <person name="Sarno A.F."/>
            <person name="Shmutz J."/>
            <person name="Schroeder D."/>
            <person name="de Vargas C."/>
            <person name="Verret F."/>
            <person name="von Dassow P."/>
            <person name="Valentin K."/>
            <person name="Van de Peer Y."/>
            <person name="Wheeler G."/>
            <person name="Dacks J.B."/>
            <person name="Delwiche C.F."/>
            <person name="Dyhrman S.T."/>
            <person name="Glockner G."/>
            <person name="John U."/>
            <person name="Richards T."/>
            <person name="Worden A.Z."/>
            <person name="Zhang X."/>
            <person name="Grigoriev I.V."/>
            <person name="Allen A.E."/>
            <person name="Bidle K."/>
            <person name="Borodovsky M."/>
            <person name="Bowler C."/>
            <person name="Brownlee C."/>
            <person name="Cock J.M."/>
            <person name="Elias M."/>
            <person name="Gladyshev V.N."/>
            <person name="Groth M."/>
            <person name="Guda C."/>
            <person name="Hadaegh A."/>
            <person name="Iglesias-Rodriguez M.D."/>
            <person name="Jenkins J."/>
            <person name="Jones B.M."/>
            <person name="Lawson T."/>
            <person name="Leese F."/>
            <person name="Lindquist E."/>
            <person name="Lobanov A."/>
            <person name="Lomsadze A."/>
            <person name="Malik S.B."/>
            <person name="Marsh M.E."/>
            <person name="Mackinder L."/>
            <person name="Mock T."/>
            <person name="Mueller-Roeber B."/>
            <person name="Pagarete A."/>
            <person name="Parker M."/>
            <person name="Probert I."/>
            <person name="Quesneville H."/>
            <person name="Raines C."/>
            <person name="Rensing S.A."/>
            <person name="Riano-Pachon D.M."/>
            <person name="Richier S."/>
            <person name="Rokitta S."/>
            <person name="Shiraiwa Y."/>
            <person name="Soanes D.M."/>
            <person name="van der Giezen M."/>
            <person name="Wahlund T.M."/>
            <person name="Williams B."/>
            <person name="Wilson W."/>
            <person name="Wolfe G."/>
            <person name="Wurch L.L."/>
        </authorList>
    </citation>
    <scope>NUCLEOTIDE SEQUENCE</scope>
</reference>
<dbReference type="HOGENOM" id="CLU_2089391_0_0_1"/>
<accession>A0A0D3KKD0</accession>
<sequence>MGSSGSLAACTVLVVASSACGDGRDFIAAMLLPLGAGALLSASAQGTDNELALSAQQQKLLAALEAADLAKQEIAPAPAPADGRRQPKAGDAAPSEGGSAEAPAPTADEVDESAVRV</sequence>
<feature type="compositionally biased region" description="Acidic residues" evidence="1">
    <location>
        <begin position="108"/>
        <end position="117"/>
    </location>
</feature>
<protein>
    <submittedName>
        <fullName evidence="3">Uncharacterized protein</fullName>
    </submittedName>
</protein>
<evidence type="ECO:0000256" key="1">
    <source>
        <dbReference type="SAM" id="MobiDB-lite"/>
    </source>
</evidence>
<feature type="chain" id="PRO_5044213613" evidence="2">
    <location>
        <begin position="22"/>
        <end position="117"/>
    </location>
</feature>
<evidence type="ECO:0000256" key="2">
    <source>
        <dbReference type="SAM" id="SignalP"/>
    </source>
</evidence>
<dbReference type="PaxDb" id="2903-EOD36215"/>
<dbReference type="Proteomes" id="UP000013827">
    <property type="component" value="Unassembled WGS sequence"/>
</dbReference>
<feature type="signal peptide" evidence="2">
    <location>
        <begin position="1"/>
        <end position="21"/>
    </location>
</feature>
<dbReference type="EnsemblProtists" id="EOD36215">
    <property type="protein sequence ID" value="EOD36215"/>
    <property type="gene ID" value="EMIHUDRAFT_460554"/>
</dbReference>
<evidence type="ECO:0000313" key="4">
    <source>
        <dbReference type="Proteomes" id="UP000013827"/>
    </source>
</evidence>
<dbReference type="AlphaFoldDB" id="A0A0D3KKD0"/>